<geneLocation type="plasmid" evidence="2">
    <name>Plasmid2 dna</name>
</geneLocation>
<accession>A0A1Z4M2U1</accession>
<reference evidence="1 2" key="1">
    <citation type="submission" date="2017-06" db="EMBL/GenBank/DDBJ databases">
        <title>Genome sequencing of cyanobaciteial culture collection at National Institute for Environmental Studies (NIES).</title>
        <authorList>
            <person name="Hirose Y."/>
            <person name="Shimura Y."/>
            <person name="Fujisawa T."/>
            <person name="Nakamura Y."/>
            <person name="Kawachi M."/>
        </authorList>
    </citation>
    <scope>NUCLEOTIDE SEQUENCE [LARGE SCALE GENOMIC DNA]</scope>
    <source>
        <strain evidence="1 2">NIES-267</strain>
        <plasmid evidence="2">Plasmid2 dna</plasmid>
    </source>
</reference>
<keyword evidence="2" id="KW-1185">Reference proteome</keyword>
<sequence length="100" mass="11433">MVMESASGFEPWSQPVTCLVEDHGREIWECPNCTHDLFREDDEEEEDEEDEFVYKDYNYSVPKACEGCQNYHGGFYGNTKLICGIHPSGYSGESCPDYVS</sequence>
<evidence type="ECO:0000313" key="1">
    <source>
        <dbReference type="EMBL" id="BAY87814.1"/>
    </source>
</evidence>
<gene>
    <name evidence="1" type="ORF">NIES267_73380</name>
</gene>
<evidence type="ECO:0000313" key="2">
    <source>
        <dbReference type="Proteomes" id="UP000218418"/>
    </source>
</evidence>
<organism evidence="1 2">
    <name type="scientific">Calothrix parasitica NIES-267</name>
    <dbReference type="NCBI Taxonomy" id="1973488"/>
    <lineage>
        <taxon>Bacteria</taxon>
        <taxon>Bacillati</taxon>
        <taxon>Cyanobacteriota</taxon>
        <taxon>Cyanophyceae</taxon>
        <taxon>Nostocales</taxon>
        <taxon>Calotrichaceae</taxon>
        <taxon>Calothrix</taxon>
    </lineage>
</organism>
<dbReference type="EMBL" id="AP018229">
    <property type="protein sequence ID" value="BAY87814.1"/>
    <property type="molecule type" value="Genomic_DNA"/>
</dbReference>
<protein>
    <submittedName>
        <fullName evidence="1">Uncharacterized protein</fullName>
    </submittedName>
</protein>
<dbReference type="AlphaFoldDB" id="A0A1Z4M2U1"/>
<dbReference type="Proteomes" id="UP000218418">
    <property type="component" value="Plasmid plasmid2"/>
</dbReference>
<proteinExistence type="predicted"/>
<keyword evidence="1" id="KW-0614">Plasmid</keyword>
<name>A0A1Z4M2U1_9CYAN</name>